<name>A0ACC1LRF7_9FUNG</name>
<dbReference type="EMBL" id="JANBUP010000054">
    <property type="protein sequence ID" value="KAJ2813460.1"/>
    <property type="molecule type" value="Genomic_DNA"/>
</dbReference>
<dbReference type="Proteomes" id="UP001140096">
    <property type="component" value="Unassembled WGS sequence"/>
</dbReference>
<evidence type="ECO:0000313" key="1">
    <source>
        <dbReference type="EMBL" id="KAJ2813460.1"/>
    </source>
</evidence>
<protein>
    <submittedName>
        <fullName evidence="1">Uncharacterized protein</fullName>
    </submittedName>
</protein>
<evidence type="ECO:0000313" key="2">
    <source>
        <dbReference type="Proteomes" id="UP001140096"/>
    </source>
</evidence>
<proteinExistence type="predicted"/>
<reference evidence="1" key="1">
    <citation type="submission" date="2022-07" db="EMBL/GenBank/DDBJ databases">
        <title>Phylogenomic reconstructions and comparative analyses of Kickxellomycotina fungi.</title>
        <authorList>
            <person name="Reynolds N.K."/>
            <person name="Stajich J.E."/>
            <person name="Barry K."/>
            <person name="Grigoriev I.V."/>
            <person name="Crous P."/>
            <person name="Smith M.E."/>
        </authorList>
    </citation>
    <scope>NUCLEOTIDE SEQUENCE</scope>
    <source>
        <strain evidence="1">CBS 102833</strain>
    </source>
</reference>
<organism evidence="1 2">
    <name type="scientific">Coemansia furcata</name>
    <dbReference type="NCBI Taxonomy" id="417177"/>
    <lineage>
        <taxon>Eukaryota</taxon>
        <taxon>Fungi</taxon>
        <taxon>Fungi incertae sedis</taxon>
        <taxon>Zoopagomycota</taxon>
        <taxon>Kickxellomycotina</taxon>
        <taxon>Kickxellomycetes</taxon>
        <taxon>Kickxellales</taxon>
        <taxon>Kickxellaceae</taxon>
        <taxon>Coemansia</taxon>
    </lineage>
</organism>
<accession>A0ACC1LRF7</accession>
<sequence length="1234" mass="134682">MHKPATRRDNQAVAPTTGSSLPAQRDGPGNRASLVFQQLHASIALPNSPSHRNSGVGPWALRRSITDGVVHSRRNSAAPHSASLAFDQQWWGEPEQYIARGAYSPSWSSTSPHIRSAQLHATRESSPAKPIRGGEAEVLHPPDAPDERTALVDVIPGAADCQTSRWRDLRANAVRRSASAKAFAGQLLPTLSSQQTSVLKAVLAYAIAALFPFVPVLRDWLGDPDYMSPHLVTNATIWFHAAKTRSGLAEGGLVGVIWVCATSCVTYLALFIAEWLHCAFSEPVMAGGDVPEALPLAVQSKVVSLVVFVFGFSWVLAFFKANANRASVGTATAISNIALYLVMLREAPIVNYKVAAAAGGDGKIPWPEPGDRDSLAESVGKKTEHVLVAVLTGMAISIVVGWVVRPATAGQELRAQLRTTFSSLRRILPQLLAPIVSENTPSNTQAKLHGAKPEELKAGLREHRQRLQQLKRQLDAVALEPGEWQVWARRTKLAALVSCLEALSLHLSSMSSGLELRVIDHNSDAFAGDLDAVAYAGVIRKIREPVVRLGHMCDGILSAVHDLVDDALSGRHKEDCCVDTCQCADPDPGDDACMTCGLPLEYVDPATRRVLQLRAEMTEAIQAFHSDYDTAVGDLTAPLSVGEGPKPGSSTTEEQLFIVYFFVFSLREFVDELFDILPQVAAVCRQPPGFSQSLWRSPQQAGDGMRAFGTWVLGLARGLWDTGATTELETRYEVAQFTDPRSLHAPQPRSALQRLARSVWRALMWARRLNVKFATKYALLVTLLSLPCYWSTAVYLEFRRQRLDWMVISAAAIMVPTVGGSALVSVYRILGTCAGGLAAFLVYEVGREMPVVTYLLLVLFSVPCFHVILHGKYPKIGQFALITFGVVLINKWVAREDQGEGAGALAVRRTGAVALGIAAGMLVTLYVWPFEARVRVRQALSWWLLTASQLYDRLWSSLWQAQGEGWRGVGTVREYLDNEMHLQGSLLEIRALLADTMNEPRLKGPFPLASYNRIINACQRLLDAMVAARWVMLPVPMAVATQLARFPPPNDGSGEPPLLDRADVQQALDRCATPVPDGADSVLVSDDGNTTEEEEGRVLLDLPLGLAALSLLERCEAESVDRQVRAQVEADLLRRTAAEREQRDALVALTMYVLASALILKTPLPAVLPPIHAAQRRVAEAMRHILDAPGEGGSRVPYVFYYTQVMLGWEVVHELAIIGGLMRELYGSYGSVLN</sequence>
<comment type="caution">
    <text evidence="1">The sequence shown here is derived from an EMBL/GenBank/DDBJ whole genome shotgun (WGS) entry which is preliminary data.</text>
</comment>
<gene>
    <name evidence="1" type="ORF">H4S07_000671</name>
</gene>
<keyword evidence="2" id="KW-1185">Reference proteome</keyword>